<proteinExistence type="predicted"/>
<dbReference type="AlphaFoldDB" id="A0AA48HDM0"/>
<feature type="domain" description="DUF1648" evidence="2">
    <location>
        <begin position="23"/>
        <end position="70"/>
    </location>
</feature>
<keyword evidence="1" id="KW-0472">Membrane</keyword>
<feature type="transmembrane region" description="Helical" evidence="1">
    <location>
        <begin position="284"/>
        <end position="307"/>
    </location>
</feature>
<feature type="domain" description="DUF5808" evidence="3">
    <location>
        <begin position="355"/>
        <end position="380"/>
    </location>
</feature>
<accession>A0AA48HDM0</accession>
<dbReference type="KEGG" id="msea:METESE_12810"/>
<evidence type="ECO:0000259" key="2">
    <source>
        <dbReference type="Pfam" id="PF07853"/>
    </source>
</evidence>
<name>A0AA48HDM0_9BACT</name>
<dbReference type="InterPro" id="IPR043831">
    <property type="entry name" value="DUF5808"/>
</dbReference>
<feature type="transmembrane region" description="Helical" evidence="1">
    <location>
        <begin position="164"/>
        <end position="180"/>
    </location>
</feature>
<feature type="transmembrane region" description="Helical" evidence="1">
    <location>
        <begin position="21"/>
        <end position="39"/>
    </location>
</feature>
<reference evidence="4" key="1">
    <citation type="journal article" date="2023" name="Int. J. Syst. Evol. Microbiol.">
        <title>Mesoterricola silvestris gen. nov., sp. nov., Mesoterricola sediminis sp. nov., Geothrix oryzae sp. nov., Geothrix edaphica sp. nov., Geothrix rubra sp. nov., and Geothrix limicola sp. nov., six novel members of Acidobacteriota isolated from soils.</title>
        <authorList>
            <person name="Itoh H."/>
            <person name="Sugisawa Y."/>
            <person name="Mise K."/>
            <person name="Xu Z."/>
            <person name="Kuniyasu M."/>
            <person name="Ushijima N."/>
            <person name="Kawano K."/>
            <person name="Kobayashi E."/>
            <person name="Shiratori Y."/>
            <person name="Masuda Y."/>
            <person name="Senoo K."/>
        </authorList>
    </citation>
    <scope>NUCLEOTIDE SEQUENCE</scope>
    <source>
        <strain evidence="4">W786</strain>
    </source>
</reference>
<feature type="transmembrane region" description="Helical" evidence="1">
    <location>
        <begin position="64"/>
        <end position="85"/>
    </location>
</feature>
<dbReference type="Pfam" id="PF19124">
    <property type="entry name" value="DUF5808"/>
    <property type="match status" value="1"/>
</dbReference>
<keyword evidence="1" id="KW-1133">Transmembrane helix</keyword>
<dbReference type="Pfam" id="PF07853">
    <property type="entry name" value="DUF1648"/>
    <property type="match status" value="1"/>
</dbReference>
<feature type="transmembrane region" description="Helical" evidence="1">
    <location>
        <begin position="313"/>
        <end position="334"/>
    </location>
</feature>
<evidence type="ECO:0000313" key="4">
    <source>
        <dbReference type="EMBL" id="BDU76323.1"/>
    </source>
</evidence>
<evidence type="ECO:0000256" key="1">
    <source>
        <dbReference type="SAM" id="Phobius"/>
    </source>
</evidence>
<protein>
    <recommendedName>
        <fullName evidence="6">DUF1648 domain-containing protein</fullName>
    </recommendedName>
</protein>
<sequence>MDGGIPETLGPRGGLRREGPGLVLVALQWALGFGLWRVLPPVVPVHWGPGGHIDGWGPSTVPGFLLPGLATGVYGALWAIAALGWGTERNLPMLRQARVLMMLFMLGVLGAIYLPPALGAGWGHVGLAIRLLVALLLLFLGNLMPRAEPAAPGRDLWKDALRRGGRLMVGAALVLLACAWLPPVPYFALMAGLTLAAGLYPYVRVQRGLDRLRAAEPRPLDAGPAGPALGAPDALALLGEATVLACVPGTGHALAAAGLPPLLWGILFVEAELRQGGELHRARVFMRGFVTAAVASALVLALLLPGTPGHPPLAAIFGGLAAMLLVSGGGQVLARRTAPESARSAWGTGPVLWDPRDARIWVPKAMGMGASLNFAHAASWALTLGLVGLPFLAAGLF</sequence>
<dbReference type="InterPro" id="IPR012867">
    <property type="entry name" value="DUF1648"/>
</dbReference>
<evidence type="ECO:0008006" key="6">
    <source>
        <dbReference type="Google" id="ProtNLM"/>
    </source>
</evidence>
<keyword evidence="1" id="KW-0812">Transmembrane</keyword>
<gene>
    <name evidence="4" type="ORF">METESE_12810</name>
</gene>
<dbReference type="EMBL" id="AP027081">
    <property type="protein sequence ID" value="BDU76323.1"/>
    <property type="molecule type" value="Genomic_DNA"/>
</dbReference>
<feature type="transmembrane region" description="Helical" evidence="1">
    <location>
        <begin position="374"/>
        <end position="396"/>
    </location>
</feature>
<dbReference type="Proteomes" id="UP001228113">
    <property type="component" value="Chromosome"/>
</dbReference>
<organism evidence="4 5">
    <name type="scientific">Mesoterricola sediminis</name>
    <dbReference type="NCBI Taxonomy" id="2927980"/>
    <lineage>
        <taxon>Bacteria</taxon>
        <taxon>Pseudomonadati</taxon>
        <taxon>Acidobacteriota</taxon>
        <taxon>Holophagae</taxon>
        <taxon>Holophagales</taxon>
        <taxon>Holophagaceae</taxon>
        <taxon>Mesoterricola</taxon>
    </lineage>
</organism>
<evidence type="ECO:0000259" key="3">
    <source>
        <dbReference type="Pfam" id="PF19124"/>
    </source>
</evidence>
<feature type="transmembrane region" description="Helical" evidence="1">
    <location>
        <begin position="121"/>
        <end position="143"/>
    </location>
</feature>
<evidence type="ECO:0000313" key="5">
    <source>
        <dbReference type="Proteomes" id="UP001228113"/>
    </source>
</evidence>
<feature type="transmembrane region" description="Helical" evidence="1">
    <location>
        <begin position="186"/>
        <end position="203"/>
    </location>
</feature>
<feature type="transmembrane region" description="Helical" evidence="1">
    <location>
        <begin position="97"/>
        <end position="115"/>
    </location>
</feature>
<keyword evidence="5" id="KW-1185">Reference proteome</keyword>